<sequence>MTEMTTDSVVLLHGTRVLHLAAEGPKLDSAQSALDLIGHVWGHEAEMLAVPVARCGDEFFDLETRIAGEVLQKFTNYHVPLAIIGDLSGHLAESSALRAFVHESNQGRQVWFLADLDELADRLARR</sequence>
<feature type="domain" description="DUF4180" evidence="1">
    <location>
        <begin position="14"/>
        <end position="123"/>
    </location>
</feature>
<reference evidence="2 3" key="1">
    <citation type="submission" date="2019-06" db="EMBL/GenBank/DDBJ databases">
        <title>Sequencing the genomes of 1000 actinobacteria strains.</title>
        <authorList>
            <person name="Klenk H.-P."/>
        </authorList>
    </citation>
    <scope>NUCLEOTIDE SEQUENCE [LARGE SCALE GENOMIC DNA]</scope>
    <source>
        <strain evidence="2 3">DSM 45679</strain>
    </source>
</reference>
<accession>A0A542DGG2</accession>
<gene>
    <name evidence="2" type="ORF">FB471_1896</name>
</gene>
<evidence type="ECO:0000259" key="1">
    <source>
        <dbReference type="Pfam" id="PF13788"/>
    </source>
</evidence>
<dbReference type="RefSeq" id="WP_246076316.1">
    <property type="nucleotide sequence ID" value="NZ_VFML01000001.1"/>
</dbReference>
<keyword evidence="3" id="KW-1185">Reference proteome</keyword>
<comment type="caution">
    <text evidence="2">The sequence shown here is derived from an EMBL/GenBank/DDBJ whole genome shotgun (WGS) entry which is preliminary data.</text>
</comment>
<dbReference type="AlphaFoldDB" id="A0A542DGG2"/>
<dbReference type="Pfam" id="PF13788">
    <property type="entry name" value="DUF4180"/>
    <property type="match status" value="1"/>
</dbReference>
<dbReference type="Proteomes" id="UP000320876">
    <property type="component" value="Unassembled WGS sequence"/>
</dbReference>
<proteinExistence type="predicted"/>
<name>A0A542DGG2_AMYCI</name>
<evidence type="ECO:0000313" key="2">
    <source>
        <dbReference type="EMBL" id="TQJ02178.1"/>
    </source>
</evidence>
<dbReference type="InterPro" id="IPR025438">
    <property type="entry name" value="DUF4180"/>
</dbReference>
<protein>
    <submittedName>
        <fullName evidence="2">Uncharacterized protein DUF4180</fullName>
    </submittedName>
</protein>
<dbReference type="EMBL" id="VFML01000001">
    <property type="protein sequence ID" value="TQJ02178.1"/>
    <property type="molecule type" value="Genomic_DNA"/>
</dbReference>
<organism evidence="2 3">
    <name type="scientific">Amycolatopsis cihanbeyliensis</name>
    <dbReference type="NCBI Taxonomy" id="1128664"/>
    <lineage>
        <taxon>Bacteria</taxon>
        <taxon>Bacillati</taxon>
        <taxon>Actinomycetota</taxon>
        <taxon>Actinomycetes</taxon>
        <taxon>Pseudonocardiales</taxon>
        <taxon>Pseudonocardiaceae</taxon>
        <taxon>Amycolatopsis</taxon>
    </lineage>
</organism>
<evidence type="ECO:0000313" key="3">
    <source>
        <dbReference type="Proteomes" id="UP000320876"/>
    </source>
</evidence>